<keyword evidence="2" id="KW-1185">Reference proteome</keyword>
<gene>
    <name evidence="1" type="ORF">OLEA9_A073374</name>
</gene>
<name>A0A8S0S9B4_OLEEU</name>
<dbReference type="AlphaFoldDB" id="A0A8S0S9B4"/>
<comment type="caution">
    <text evidence="1">The sequence shown here is derived from an EMBL/GenBank/DDBJ whole genome shotgun (WGS) entry which is preliminary data.</text>
</comment>
<dbReference type="Proteomes" id="UP000594638">
    <property type="component" value="Unassembled WGS sequence"/>
</dbReference>
<protein>
    <submittedName>
        <fullName evidence="1">Uncharacterized protein</fullName>
    </submittedName>
</protein>
<dbReference type="EMBL" id="CACTIH010003972">
    <property type="protein sequence ID" value="CAA2988123.1"/>
    <property type="molecule type" value="Genomic_DNA"/>
</dbReference>
<proteinExistence type="predicted"/>
<accession>A0A8S0S9B4</accession>
<sequence length="109" mass="11776">MLKNPSIDALHQHKLQITTRNWFYIAGKHSSGVAQFEMSVLHVELLHDVVVQHLCAVAIPLSHSMTLCAMALRAAAMVVRHLSIVQQSTPLGVGVLSAIVSIFAAVTVV</sequence>
<organism evidence="1 2">
    <name type="scientific">Olea europaea subsp. europaea</name>
    <dbReference type="NCBI Taxonomy" id="158383"/>
    <lineage>
        <taxon>Eukaryota</taxon>
        <taxon>Viridiplantae</taxon>
        <taxon>Streptophyta</taxon>
        <taxon>Embryophyta</taxon>
        <taxon>Tracheophyta</taxon>
        <taxon>Spermatophyta</taxon>
        <taxon>Magnoliopsida</taxon>
        <taxon>eudicotyledons</taxon>
        <taxon>Gunneridae</taxon>
        <taxon>Pentapetalae</taxon>
        <taxon>asterids</taxon>
        <taxon>lamiids</taxon>
        <taxon>Lamiales</taxon>
        <taxon>Oleaceae</taxon>
        <taxon>Oleeae</taxon>
        <taxon>Olea</taxon>
    </lineage>
</organism>
<evidence type="ECO:0000313" key="1">
    <source>
        <dbReference type="EMBL" id="CAA2988123.1"/>
    </source>
</evidence>
<dbReference type="Gramene" id="OE9A073374T1">
    <property type="protein sequence ID" value="OE9A073374C1"/>
    <property type="gene ID" value="OE9A073374"/>
</dbReference>
<reference evidence="1 2" key="1">
    <citation type="submission" date="2019-12" db="EMBL/GenBank/DDBJ databases">
        <authorList>
            <person name="Alioto T."/>
            <person name="Alioto T."/>
            <person name="Gomez Garrido J."/>
        </authorList>
    </citation>
    <scope>NUCLEOTIDE SEQUENCE [LARGE SCALE GENOMIC DNA]</scope>
</reference>
<evidence type="ECO:0000313" key="2">
    <source>
        <dbReference type="Proteomes" id="UP000594638"/>
    </source>
</evidence>